<keyword evidence="9" id="KW-1185">Reference proteome</keyword>
<protein>
    <submittedName>
        <fullName evidence="8">ComEC family protein</fullName>
    </submittedName>
</protein>
<keyword evidence="2" id="KW-1003">Cell membrane</keyword>
<evidence type="ECO:0000256" key="4">
    <source>
        <dbReference type="ARBA" id="ARBA00022989"/>
    </source>
</evidence>
<comment type="caution">
    <text evidence="8">The sequence shown here is derived from an EMBL/GenBank/DDBJ whole genome shotgun (WGS) entry which is preliminary data.</text>
</comment>
<keyword evidence="4 6" id="KW-1133">Transmembrane helix</keyword>
<dbReference type="InterPro" id="IPR025405">
    <property type="entry name" value="DUF4131"/>
</dbReference>
<dbReference type="SUPFAM" id="SSF56281">
    <property type="entry name" value="Metallo-hydrolase/oxidoreductase"/>
    <property type="match status" value="1"/>
</dbReference>
<feature type="transmembrane region" description="Helical" evidence="6">
    <location>
        <begin position="257"/>
        <end position="276"/>
    </location>
</feature>
<feature type="transmembrane region" description="Helical" evidence="6">
    <location>
        <begin position="330"/>
        <end position="348"/>
    </location>
</feature>
<feature type="domain" description="Metallo-beta-lactamase" evidence="7">
    <location>
        <begin position="507"/>
        <end position="688"/>
    </location>
</feature>
<evidence type="ECO:0000256" key="5">
    <source>
        <dbReference type="ARBA" id="ARBA00023136"/>
    </source>
</evidence>
<dbReference type="InterPro" id="IPR001279">
    <property type="entry name" value="Metallo-B-lactamas"/>
</dbReference>
<dbReference type="InterPro" id="IPR035681">
    <property type="entry name" value="ComA-like_MBL"/>
</dbReference>
<evidence type="ECO:0000313" key="9">
    <source>
        <dbReference type="Proteomes" id="UP001565243"/>
    </source>
</evidence>
<feature type="transmembrane region" description="Helical" evidence="6">
    <location>
        <begin position="449"/>
        <end position="469"/>
    </location>
</feature>
<dbReference type="InterPro" id="IPR004797">
    <property type="entry name" value="Competence_ComEC/Rec2"/>
</dbReference>
<dbReference type="Pfam" id="PF13567">
    <property type="entry name" value="DUF4131"/>
    <property type="match status" value="1"/>
</dbReference>
<proteinExistence type="predicted"/>
<dbReference type="Pfam" id="PF03772">
    <property type="entry name" value="Competence"/>
    <property type="match status" value="1"/>
</dbReference>
<name>A0ABV4E457_9GAMM</name>
<gene>
    <name evidence="8" type="ORF">AB6T85_04545</name>
</gene>
<dbReference type="CDD" id="cd07731">
    <property type="entry name" value="ComA-like_MBL-fold"/>
    <property type="match status" value="1"/>
</dbReference>
<dbReference type="Proteomes" id="UP001565243">
    <property type="component" value="Unassembled WGS sequence"/>
</dbReference>
<dbReference type="EMBL" id="JBGFFX010000002">
    <property type="protein sequence ID" value="MEY8769708.1"/>
    <property type="molecule type" value="Genomic_DNA"/>
</dbReference>
<evidence type="ECO:0000313" key="8">
    <source>
        <dbReference type="EMBL" id="MEY8769708.1"/>
    </source>
</evidence>
<organism evidence="8 9">
    <name type="scientific">Erwinia aeris</name>
    <dbReference type="NCBI Taxonomy" id="3239803"/>
    <lineage>
        <taxon>Bacteria</taxon>
        <taxon>Pseudomonadati</taxon>
        <taxon>Pseudomonadota</taxon>
        <taxon>Gammaproteobacteria</taxon>
        <taxon>Enterobacterales</taxon>
        <taxon>Erwiniaceae</taxon>
        <taxon>Erwinia</taxon>
    </lineage>
</organism>
<evidence type="ECO:0000259" key="7">
    <source>
        <dbReference type="SMART" id="SM00849"/>
    </source>
</evidence>
<dbReference type="InterPro" id="IPR036866">
    <property type="entry name" value="RibonucZ/Hydroxyglut_hydro"/>
</dbReference>
<evidence type="ECO:0000256" key="1">
    <source>
        <dbReference type="ARBA" id="ARBA00004651"/>
    </source>
</evidence>
<evidence type="ECO:0000256" key="6">
    <source>
        <dbReference type="SAM" id="Phobius"/>
    </source>
</evidence>
<dbReference type="NCBIfam" id="TIGR00361">
    <property type="entry name" value="ComEC_Rec2"/>
    <property type="match status" value="1"/>
</dbReference>
<dbReference type="PANTHER" id="PTHR30619">
    <property type="entry name" value="DNA INTERNALIZATION/COMPETENCE PROTEIN COMEC/REC2"/>
    <property type="match status" value="1"/>
</dbReference>
<dbReference type="NCBIfam" id="TIGR00360">
    <property type="entry name" value="ComEC_N-term"/>
    <property type="match status" value="1"/>
</dbReference>
<dbReference type="Pfam" id="PF00753">
    <property type="entry name" value="Lactamase_B"/>
    <property type="match status" value="1"/>
</dbReference>
<accession>A0ABV4E457</accession>
<feature type="transmembrane region" description="Helical" evidence="6">
    <location>
        <begin position="48"/>
        <end position="66"/>
    </location>
</feature>
<sequence>MSYSLSRLSLWMIIAALPLCWLRALPDTAAIQLLLGLIALLLITRQRWLRESALVLLLFIWAVIPAKTLLQQTAFLSAAPVEAVVGIEQLQPQSQRVKIRIESVAEKRLFPPVYALIAIPGTQTFCPGQHWRMKLRLRPVHARLNEGGFDAQRFALAVSTPLTGRALTWQIVDSRCGWREKVMQKSRDYFAALPWHSVILALTFGERSELSSETKALLRETGTAHLMAISGMHIGLAASVGWLIARIFQPCFRASWIEYRFPLFSGIALALIYCWLSGGSPPALRAIVALLSWSLLRLKGRNCSGWQVWRLCIGAILFFDPLSILSDSLWLSAVAVAGLLLWYQWFPLSGRFIGKKRWLPLQLLHLQTGLFLLLMPLQIFIFHGVSVSALLANLWAVPLVTLLTVPLILGAVLSLPVASLSQLLWWAADRSLALVFYPLRQLPDGWLTVSQQALWLSPVCLLLLFAWRFHWWRSSPFTLASLCLALLCWRLHVRQPEWRMDMLDIGHGLAVVISQRGNAVVYDTGNRWAGGDAASSQIIPWLRWQGISLQHIILSHGHLDHIGGLESLHKAFPAAKIHSDLGVSGHLPCYQGQNWRWQTLNFQVLWPERPQKEHGNNQSCVVMVTDGKWRVLLTGDIETPAELQLVRRYGEALRADLLQVPHHGSGTSSSPPLLRRVAGQAALASAARYSAWKLPAERIITRYLKNNYSWYDTAVAGQISVEFSKDNWRVLSLRAQIMPRWYHQWFGVTRYSS</sequence>
<dbReference type="InterPro" id="IPR052159">
    <property type="entry name" value="Competence_DNA_uptake"/>
</dbReference>
<evidence type="ECO:0000256" key="3">
    <source>
        <dbReference type="ARBA" id="ARBA00022692"/>
    </source>
</evidence>
<reference evidence="8 9" key="1">
    <citation type="submission" date="2024-07" db="EMBL/GenBank/DDBJ databases">
        <authorList>
            <person name="Hebao G."/>
        </authorList>
    </citation>
    <scope>NUCLEOTIDE SEQUENCE [LARGE SCALE GENOMIC DNA]</scope>
    <source>
        <strain evidence="8 9">ACCC 02193</strain>
    </source>
</reference>
<dbReference type="NCBIfam" id="NF008580">
    <property type="entry name" value="PRK11539.1"/>
    <property type="match status" value="1"/>
</dbReference>
<comment type="subcellular location">
    <subcellularLocation>
        <location evidence="1">Cell membrane</location>
        <topology evidence="1">Multi-pass membrane protein</topology>
    </subcellularLocation>
</comment>
<dbReference type="SMART" id="SM00849">
    <property type="entry name" value="Lactamase_B"/>
    <property type="match status" value="1"/>
</dbReference>
<keyword evidence="3 6" id="KW-0812">Transmembrane</keyword>
<dbReference type="RefSeq" id="WP_369894898.1">
    <property type="nucleotide sequence ID" value="NZ_JBGFFX010000002.1"/>
</dbReference>
<dbReference type="InterPro" id="IPR004477">
    <property type="entry name" value="ComEC_N"/>
</dbReference>
<dbReference type="Gene3D" id="3.60.15.10">
    <property type="entry name" value="Ribonuclease Z/Hydroxyacylglutathione hydrolase-like"/>
    <property type="match status" value="1"/>
</dbReference>
<dbReference type="PANTHER" id="PTHR30619:SF1">
    <property type="entry name" value="RECOMBINATION PROTEIN 2"/>
    <property type="match status" value="1"/>
</dbReference>
<feature type="transmembrane region" description="Helical" evidence="6">
    <location>
        <begin position="369"/>
        <end position="395"/>
    </location>
</feature>
<evidence type="ECO:0000256" key="2">
    <source>
        <dbReference type="ARBA" id="ARBA00022475"/>
    </source>
</evidence>
<feature type="transmembrane region" description="Helical" evidence="6">
    <location>
        <begin position="225"/>
        <end position="245"/>
    </location>
</feature>
<keyword evidence="5 6" id="KW-0472">Membrane</keyword>